<dbReference type="AlphaFoldDB" id="A0A4Y2HQ01"/>
<dbReference type="GO" id="GO:0046975">
    <property type="term" value="F:histone H3K36 methyltransferase activity"/>
    <property type="evidence" value="ECO:0007669"/>
    <property type="project" value="TreeGrafter"/>
</dbReference>
<dbReference type="InterPro" id="IPR001888">
    <property type="entry name" value="Transposase_1"/>
</dbReference>
<sequence length="176" mass="20640">MLCRKQQAEIGLDASKIMILMLKIDRNAPEELEALLHEDSCQTLPEHAQSLGVDHITVLKRLRESEMIQEQCHWMPCQLKPRDNERRLFTCEQLLQRQKREGFLNSIVTDDEKWIHYDTPKSRKSCGKSGHVSTSSAKSNIHSFKLLLIIWWDQLGAVYYEQLKPKETITGDRYRF</sequence>
<dbReference type="GO" id="GO:0003697">
    <property type="term" value="F:single-stranded DNA binding"/>
    <property type="evidence" value="ECO:0007669"/>
    <property type="project" value="TreeGrafter"/>
</dbReference>
<dbReference type="GO" id="GO:0000793">
    <property type="term" value="C:condensed chromosome"/>
    <property type="evidence" value="ECO:0007669"/>
    <property type="project" value="TreeGrafter"/>
</dbReference>
<dbReference type="GO" id="GO:0000729">
    <property type="term" value="P:DNA double-strand break processing"/>
    <property type="evidence" value="ECO:0007669"/>
    <property type="project" value="TreeGrafter"/>
</dbReference>
<reference evidence="1 2" key="1">
    <citation type="journal article" date="2019" name="Sci. Rep.">
        <title>Orb-weaving spider Araneus ventricosus genome elucidates the spidroin gene catalogue.</title>
        <authorList>
            <person name="Kono N."/>
            <person name="Nakamura H."/>
            <person name="Ohtoshi R."/>
            <person name="Moran D.A.P."/>
            <person name="Shinohara A."/>
            <person name="Yoshida Y."/>
            <person name="Fujiwara M."/>
            <person name="Mori M."/>
            <person name="Tomita M."/>
            <person name="Arakawa K."/>
        </authorList>
    </citation>
    <scope>NUCLEOTIDE SEQUENCE [LARGE SCALE GENOMIC DNA]</scope>
</reference>
<dbReference type="Gene3D" id="3.30.420.10">
    <property type="entry name" value="Ribonuclease H-like superfamily/Ribonuclease H"/>
    <property type="match status" value="1"/>
</dbReference>
<dbReference type="GO" id="GO:0003690">
    <property type="term" value="F:double-stranded DNA binding"/>
    <property type="evidence" value="ECO:0007669"/>
    <property type="project" value="TreeGrafter"/>
</dbReference>
<dbReference type="PANTHER" id="PTHR46060:SF2">
    <property type="entry name" value="HISTONE-LYSINE N-METHYLTRANSFERASE SETMAR"/>
    <property type="match status" value="1"/>
</dbReference>
<evidence type="ECO:0000313" key="1">
    <source>
        <dbReference type="EMBL" id="GBM67456.1"/>
    </source>
</evidence>
<evidence type="ECO:0000313" key="2">
    <source>
        <dbReference type="Proteomes" id="UP000499080"/>
    </source>
</evidence>
<proteinExistence type="predicted"/>
<dbReference type="Pfam" id="PF01359">
    <property type="entry name" value="Transposase_1"/>
    <property type="match status" value="1"/>
</dbReference>
<dbReference type="GO" id="GO:0005634">
    <property type="term" value="C:nucleus"/>
    <property type="evidence" value="ECO:0007669"/>
    <property type="project" value="TreeGrafter"/>
</dbReference>
<dbReference type="GO" id="GO:0015074">
    <property type="term" value="P:DNA integration"/>
    <property type="evidence" value="ECO:0007669"/>
    <property type="project" value="TreeGrafter"/>
</dbReference>
<dbReference type="Proteomes" id="UP000499080">
    <property type="component" value="Unassembled WGS sequence"/>
</dbReference>
<gene>
    <name evidence="1" type="primary">marinerT_31</name>
    <name evidence="1" type="ORF">AVEN_124052_1</name>
</gene>
<dbReference type="GO" id="GO:0044774">
    <property type="term" value="P:mitotic DNA integrity checkpoint signaling"/>
    <property type="evidence" value="ECO:0007669"/>
    <property type="project" value="TreeGrafter"/>
</dbReference>
<dbReference type="InterPro" id="IPR052709">
    <property type="entry name" value="Transposase-MT_Hybrid"/>
</dbReference>
<dbReference type="GO" id="GO:0000014">
    <property type="term" value="F:single-stranded DNA endodeoxyribonuclease activity"/>
    <property type="evidence" value="ECO:0007669"/>
    <property type="project" value="TreeGrafter"/>
</dbReference>
<dbReference type="InterPro" id="IPR036388">
    <property type="entry name" value="WH-like_DNA-bd_sf"/>
</dbReference>
<dbReference type="OrthoDB" id="7600185at2759"/>
<dbReference type="PANTHER" id="PTHR46060">
    <property type="entry name" value="MARINER MOS1 TRANSPOSASE-LIKE PROTEIN"/>
    <property type="match status" value="1"/>
</dbReference>
<dbReference type="GO" id="GO:0035861">
    <property type="term" value="C:site of double-strand break"/>
    <property type="evidence" value="ECO:0007669"/>
    <property type="project" value="TreeGrafter"/>
</dbReference>
<organism evidence="1 2">
    <name type="scientific">Araneus ventricosus</name>
    <name type="common">Orbweaver spider</name>
    <name type="synonym">Epeira ventricosa</name>
    <dbReference type="NCBI Taxonomy" id="182803"/>
    <lineage>
        <taxon>Eukaryota</taxon>
        <taxon>Metazoa</taxon>
        <taxon>Ecdysozoa</taxon>
        <taxon>Arthropoda</taxon>
        <taxon>Chelicerata</taxon>
        <taxon>Arachnida</taxon>
        <taxon>Araneae</taxon>
        <taxon>Araneomorphae</taxon>
        <taxon>Entelegynae</taxon>
        <taxon>Araneoidea</taxon>
        <taxon>Araneidae</taxon>
        <taxon>Araneus</taxon>
    </lineage>
</organism>
<accession>A0A4Y2HQ01</accession>
<dbReference type="InterPro" id="IPR036397">
    <property type="entry name" value="RNaseH_sf"/>
</dbReference>
<keyword evidence="2" id="KW-1185">Reference proteome</keyword>
<dbReference type="GO" id="GO:0031297">
    <property type="term" value="P:replication fork processing"/>
    <property type="evidence" value="ECO:0007669"/>
    <property type="project" value="TreeGrafter"/>
</dbReference>
<name>A0A4Y2HQ01_ARAVE</name>
<dbReference type="GO" id="GO:0042800">
    <property type="term" value="F:histone H3K4 methyltransferase activity"/>
    <property type="evidence" value="ECO:0007669"/>
    <property type="project" value="TreeGrafter"/>
</dbReference>
<dbReference type="GO" id="GO:0044547">
    <property type="term" value="F:DNA topoisomerase binding"/>
    <property type="evidence" value="ECO:0007669"/>
    <property type="project" value="TreeGrafter"/>
</dbReference>
<dbReference type="GO" id="GO:0006303">
    <property type="term" value="P:double-strand break repair via nonhomologous end joining"/>
    <property type="evidence" value="ECO:0007669"/>
    <property type="project" value="TreeGrafter"/>
</dbReference>
<comment type="caution">
    <text evidence="1">The sequence shown here is derived from an EMBL/GenBank/DDBJ whole genome shotgun (WGS) entry which is preliminary data.</text>
</comment>
<dbReference type="Gene3D" id="1.10.10.10">
    <property type="entry name" value="Winged helix-like DNA-binding domain superfamily/Winged helix DNA-binding domain"/>
    <property type="match status" value="1"/>
</dbReference>
<dbReference type="EMBL" id="BGPR01002085">
    <property type="protein sequence ID" value="GBM67456.1"/>
    <property type="molecule type" value="Genomic_DNA"/>
</dbReference>
<protein>
    <submittedName>
        <fullName evidence="1">Mariner Mos1 transposase</fullName>
    </submittedName>
</protein>